<name>A0A1D3KZJ1_9EURY</name>
<keyword evidence="2" id="KW-1133">Transmembrane helix</keyword>
<feature type="transmembrane region" description="Helical" evidence="2">
    <location>
        <begin position="175"/>
        <end position="194"/>
    </location>
</feature>
<dbReference type="InterPro" id="IPR005754">
    <property type="entry name" value="Sortase"/>
</dbReference>
<feature type="transmembrane region" description="Helical" evidence="2">
    <location>
        <begin position="6"/>
        <end position="27"/>
    </location>
</feature>
<dbReference type="STRING" id="118062.MCBB_0226"/>
<evidence type="ECO:0000313" key="4">
    <source>
        <dbReference type="Proteomes" id="UP000094707"/>
    </source>
</evidence>
<dbReference type="CDD" id="cd05830">
    <property type="entry name" value="Sortase_E"/>
    <property type="match status" value="1"/>
</dbReference>
<dbReference type="OrthoDB" id="75118at2157"/>
<dbReference type="RefSeq" id="WP_071905888.1">
    <property type="nucleotide sequence ID" value="NZ_LT607756.1"/>
</dbReference>
<dbReference type="GeneID" id="30411090"/>
<reference evidence="3 4" key="1">
    <citation type="submission" date="2016-08" db="EMBL/GenBank/DDBJ databases">
        <authorList>
            <person name="Seilhamer J.J."/>
        </authorList>
    </citation>
    <scope>NUCLEOTIDE SEQUENCE [LARGE SCALE GENOMIC DNA]</scope>
    <source>
        <strain evidence="3">Buetzberg</strain>
    </source>
</reference>
<dbReference type="EMBL" id="LT607756">
    <property type="protein sequence ID" value="SCG84814.1"/>
    <property type="molecule type" value="Genomic_DNA"/>
</dbReference>
<sequence>MKISTIFVVMGLFIISLYCIVEVNYYASAQEVTRNLSDTPYLKISEIGVDQPINNKSVNYGVYHEPASSKPGEGTVVLFGHRTLHGSPFLRLNELKAGDNITLEWPGIGNVEYTVINSTIVPASYRLSVKQGKVLFLITCYPLGSSAQRMIIEAKQGKIYPIQKTETKPPDNPEYAFLIMAGFFAVGTILSYLYPVKGDKILIFAATVLFTLLLVLGYFYQPLPDAVGSGLSWMNGLLGA</sequence>
<dbReference type="Gene3D" id="2.40.260.10">
    <property type="entry name" value="Sortase"/>
    <property type="match status" value="1"/>
</dbReference>
<protein>
    <submittedName>
        <fullName evidence="3">Peptidase C60 sortase A and B</fullName>
    </submittedName>
</protein>
<feature type="transmembrane region" description="Helical" evidence="2">
    <location>
        <begin position="134"/>
        <end position="152"/>
    </location>
</feature>
<dbReference type="GO" id="GO:0016787">
    <property type="term" value="F:hydrolase activity"/>
    <property type="evidence" value="ECO:0007669"/>
    <property type="project" value="UniProtKB-KW"/>
</dbReference>
<evidence type="ECO:0000256" key="2">
    <source>
        <dbReference type="SAM" id="Phobius"/>
    </source>
</evidence>
<accession>A0A1D3KZJ1</accession>
<dbReference type="InterPro" id="IPR042003">
    <property type="entry name" value="Sortase_E"/>
</dbReference>
<keyword evidence="2" id="KW-0472">Membrane</keyword>
<dbReference type="AlphaFoldDB" id="A0A1D3KZJ1"/>
<gene>
    <name evidence="3" type="ORF">MCBB_0226</name>
</gene>
<evidence type="ECO:0000313" key="3">
    <source>
        <dbReference type="EMBL" id="SCG84814.1"/>
    </source>
</evidence>
<dbReference type="Proteomes" id="UP000094707">
    <property type="component" value="Chromosome I"/>
</dbReference>
<keyword evidence="1" id="KW-0378">Hydrolase</keyword>
<proteinExistence type="predicted"/>
<keyword evidence="4" id="KW-1185">Reference proteome</keyword>
<dbReference type="Pfam" id="PF04203">
    <property type="entry name" value="Sortase"/>
    <property type="match status" value="1"/>
</dbReference>
<dbReference type="InterPro" id="IPR023365">
    <property type="entry name" value="Sortase_dom-sf"/>
</dbReference>
<dbReference type="SUPFAM" id="SSF63817">
    <property type="entry name" value="Sortase"/>
    <property type="match status" value="1"/>
</dbReference>
<feature type="transmembrane region" description="Helical" evidence="2">
    <location>
        <begin position="201"/>
        <end position="220"/>
    </location>
</feature>
<dbReference type="KEGG" id="mcub:MCBB_0226"/>
<evidence type="ECO:0000256" key="1">
    <source>
        <dbReference type="ARBA" id="ARBA00022801"/>
    </source>
</evidence>
<organism evidence="3 4">
    <name type="scientific">Methanobacterium congolense</name>
    <dbReference type="NCBI Taxonomy" id="118062"/>
    <lineage>
        <taxon>Archaea</taxon>
        <taxon>Methanobacteriati</taxon>
        <taxon>Methanobacteriota</taxon>
        <taxon>Methanomada group</taxon>
        <taxon>Methanobacteria</taxon>
        <taxon>Methanobacteriales</taxon>
        <taxon>Methanobacteriaceae</taxon>
        <taxon>Methanobacterium</taxon>
    </lineage>
</organism>
<dbReference type="PATRIC" id="fig|129848.4.peg.234"/>
<keyword evidence="2" id="KW-0812">Transmembrane</keyword>